<reference evidence="1 2" key="1">
    <citation type="submission" date="2019-12" db="EMBL/GenBank/DDBJ databases">
        <title>Hymenobacter sp. HMF4947 Genome sequencing and assembly.</title>
        <authorList>
            <person name="Kang H."/>
            <person name="Cha I."/>
            <person name="Kim H."/>
            <person name="Joh K."/>
        </authorList>
    </citation>
    <scope>NUCLEOTIDE SEQUENCE [LARGE SCALE GENOMIC DNA]</scope>
    <source>
        <strain evidence="1 2">HMF4947</strain>
    </source>
</reference>
<protein>
    <submittedName>
        <fullName evidence="1">Uncharacterized protein</fullName>
    </submittedName>
</protein>
<keyword evidence="2" id="KW-1185">Reference proteome</keyword>
<sequence length="85" mass="9895">MQERQLPANDFLRHLRAELFEAARLVRETNLCLAERFYRLITDHEASQRQRMRAAYLSINQLALRTRDTAPTALAGFVVFSSDRS</sequence>
<dbReference type="RefSeq" id="WP_157567900.1">
    <property type="nucleotide sequence ID" value="NZ_WQKZ01000004.1"/>
</dbReference>
<dbReference type="EMBL" id="WQKZ01000004">
    <property type="protein sequence ID" value="MVN78122.1"/>
    <property type="molecule type" value="Genomic_DNA"/>
</dbReference>
<dbReference type="Proteomes" id="UP000441336">
    <property type="component" value="Unassembled WGS sequence"/>
</dbReference>
<name>A0A7K1TIC5_9BACT</name>
<gene>
    <name evidence="1" type="ORF">GO988_17475</name>
</gene>
<proteinExistence type="predicted"/>
<evidence type="ECO:0000313" key="2">
    <source>
        <dbReference type="Proteomes" id="UP000441336"/>
    </source>
</evidence>
<accession>A0A7K1TIC5</accession>
<organism evidence="1 2">
    <name type="scientific">Hymenobacter ginkgonis</name>
    <dbReference type="NCBI Taxonomy" id="2682976"/>
    <lineage>
        <taxon>Bacteria</taxon>
        <taxon>Pseudomonadati</taxon>
        <taxon>Bacteroidota</taxon>
        <taxon>Cytophagia</taxon>
        <taxon>Cytophagales</taxon>
        <taxon>Hymenobacteraceae</taxon>
        <taxon>Hymenobacter</taxon>
    </lineage>
</organism>
<comment type="caution">
    <text evidence="1">The sequence shown here is derived from an EMBL/GenBank/DDBJ whole genome shotgun (WGS) entry which is preliminary data.</text>
</comment>
<evidence type="ECO:0000313" key="1">
    <source>
        <dbReference type="EMBL" id="MVN78122.1"/>
    </source>
</evidence>
<dbReference type="AlphaFoldDB" id="A0A7K1TIC5"/>